<name>A0A1W0A8F5_9STRA</name>
<dbReference type="AlphaFoldDB" id="A0A1W0A8F5"/>
<gene>
    <name evidence="2" type="ORF">THRCLA_01384</name>
</gene>
<keyword evidence="1" id="KW-1133">Transmembrane helix</keyword>
<evidence type="ECO:0008006" key="4">
    <source>
        <dbReference type="Google" id="ProtNLM"/>
    </source>
</evidence>
<sequence length="161" mass="18420">MNESISIDENNCLGKVMPLWENKSNLSFTVCVLPDISVIIGCVCGAFIVVFIILFLRNRMKQRDNVYTEFQNAAQRTPNDSGLDVEGMRVHKIDMVDLKVMSKETLSSGAFGEVWLSQYLKEKIAIEYEIELMAMMESEFIVEFIGVSWRRLVDLEVIGPW</sequence>
<keyword evidence="1" id="KW-0812">Transmembrane</keyword>
<evidence type="ECO:0000313" key="2">
    <source>
        <dbReference type="EMBL" id="OQS06574.1"/>
    </source>
</evidence>
<organism evidence="2 3">
    <name type="scientific">Thraustotheca clavata</name>
    <dbReference type="NCBI Taxonomy" id="74557"/>
    <lineage>
        <taxon>Eukaryota</taxon>
        <taxon>Sar</taxon>
        <taxon>Stramenopiles</taxon>
        <taxon>Oomycota</taxon>
        <taxon>Saprolegniomycetes</taxon>
        <taxon>Saprolegniales</taxon>
        <taxon>Achlyaceae</taxon>
        <taxon>Thraustotheca</taxon>
    </lineage>
</organism>
<feature type="transmembrane region" description="Helical" evidence="1">
    <location>
        <begin position="36"/>
        <end position="56"/>
    </location>
</feature>
<accession>A0A1W0A8F5</accession>
<dbReference type="STRING" id="74557.A0A1W0A8F5"/>
<keyword evidence="1" id="KW-0472">Membrane</keyword>
<dbReference type="EMBL" id="JNBS01000328">
    <property type="protein sequence ID" value="OQS06574.1"/>
    <property type="molecule type" value="Genomic_DNA"/>
</dbReference>
<protein>
    <recommendedName>
        <fullName evidence="4">Protein kinase domain-containing protein</fullName>
    </recommendedName>
</protein>
<evidence type="ECO:0000256" key="1">
    <source>
        <dbReference type="SAM" id="Phobius"/>
    </source>
</evidence>
<proteinExistence type="predicted"/>
<evidence type="ECO:0000313" key="3">
    <source>
        <dbReference type="Proteomes" id="UP000243217"/>
    </source>
</evidence>
<dbReference type="OrthoDB" id="4062651at2759"/>
<reference evidence="2 3" key="1">
    <citation type="journal article" date="2014" name="Genome Biol. Evol.">
        <title>The secreted proteins of Achlya hypogyna and Thraustotheca clavata identify the ancestral oomycete secretome and reveal gene acquisitions by horizontal gene transfer.</title>
        <authorList>
            <person name="Misner I."/>
            <person name="Blouin N."/>
            <person name="Leonard G."/>
            <person name="Richards T.A."/>
            <person name="Lane C.E."/>
        </authorList>
    </citation>
    <scope>NUCLEOTIDE SEQUENCE [LARGE SCALE GENOMIC DNA]</scope>
    <source>
        <strain evidence="2 3">ATCC 34112</strain>
    </source>
</reference>
<dbReference type="Proteomes" id="UP000243217">
    <property type="component" value="Unassembled WGS sequence"/>
</dbReference>
<comment type="caution">
    <text evidence="2">The sequence shown here is derived from an EMBL/GenBank/DDBJ whole genome shotgun (WGS) entry which is preliminary data.</text>
</comment>
<keyword evidence="3" id="KW-1185">Reference proteome</keyword>